<organism evidence="2 3">
    <name type="scientific">Athelia psychrophila</name>
    <dbReference type="NCBI Taxonomy" id="1759441"/>
    <lineage>
        <taxon>Eukaryota</taxon>
        <taxon>Fungi</taxon>
        <taxon>Dikarya</taxon>
        <taxon>Basidiomycota</taxon>
        <taxon>Agaricomycotina</taxon>
        <taxon>Agaricomycetes</taxon>
        <taxon>Agaricomycetidae</taxon>
        <taxon>Atheliales</taxon>
        <taxon>Atheliaceae</taxon>
        <taxon>Athelia</taxon>
    </lineage>
</organism>
<gene>
    <name evidence="2" type="ORF">FIBSPDRAFT_1052260</name>
</gene>
<protein>
    <submittedName>
        <fullName evidence="2">Uncharacterized protein</fullName>
    </submittedName>
</protein>
<dbReference type="AlphaFoldDB" id="A0A165XLK1"/>
<evidence type="ECO:0000256" key="1">
    <source>
        <dbReference type="SAM" id="MobiDB-lite"/>
    </source>
</evidence>
<sequence length="424" mass="47185">MGRPEEDQLRLVCSQAATFTKAKILLQQAKTKTRPGSGYHIGADSVIGLPAVCAYLASQQLNNGDISQTVAQTSSCLNEKVFLKTLKTVREALFADVNQTKTTGMSYLDLNREYTGSRSSKVAGWMNDTERVLVLKEVLAPKYDSKSDLVRCAVFWWVAQIVQLKTRMSEVIKDHNLSEKQFDIVLKIINKECESVAKKIRSELEALRDPASNADPSDSLDLEKPAEAAAESSLQSRTRSGTASPSKSAMKTRTLQDSPTKSLRKRGVSFEAGSGSRTPHRTPIKKLKLTPVRETPQSRSKNAAGMAAFEAAFSGKKPEKRMLLEDDGANPFDETPTRPKRARARSPPRAMPMEVDVTSENERTPSPTPLPRRFRPVFLDRKQWASRDPRVAKEWPVMVEHVNNMVGLYGHPFAQRIDVEMQAV</sequence>
<dbReference type="STRING" id="436010.A0A165XLK1"/>
<reference evidence="2 3" key="1">
    <citation type="journal article" date="2016" name="Mol. Biol. Evol.">
        <title>Comparative Genomics of Early-Diverging Mushroom-Forming Fungi Provides Insights into the Origins of Lignocellulose Decay Capabilities.</title>
        <authorList>
            <person name="Nagy L.G."/>
            <person name="Riley R."/>
            <person name="Tritt A."/>
            <person name="Adam C."/>
            <person name="Daum C."/>
            <person name="Floudas D."/>
            <person name="Sun H."/>
            <person name="Yadav J.S."/>
            <person name="Pangilinan J."/>
            <person name="Larsson K.H."/>
            <person name="Matsuura K."/>
            <person name="Barry K."/>
            <person name="Labutti K."/>
            <person name="Kuo R."/>
            <person name="Ohm R.A."/>
            <person name="Bhattacharya S.S."/>
            <person name="Shirouzu T."/>
            <person name="Yoshinaga Y."/>
            <person name="Martin F.M."/>
            <person name="Grigoriev I.V."/>
            <person name="Hibbett D.S."/>
        </authorList>
    </citation>
    <scope>NUCLEOTIDE SEQUENCE [LARGE SCALE GENOMIC DNA]</scope>
    <source>
        <strain evidence="2 3">CBS 109695</strain>
    </source>
</reference>
<dbReference type="Proteomes" id="UP000076532">
    <property type="component" value="Unassembled WGS sequence"/>
</dbReference>
<dbReference type="OrthoDB" id="3358956at2759"/>
<dbReference type="EMBL" id="KV417716">
    <property type="protein sequence ID" value="KZP08671.1"/>
    <property type="molecule type" value="Genomic_DNA"/>
</dbReference>
<evidence type="ECO:0000313" key="3">
    <source>
        <dbReference type="Proteomes" id="UP000076532"/>
    </source>
</evidence>
<accession>A0A165XLK1</accession>
<evidence type="ECO:0000313" key="2">
    <source>
        <dbReference type="EMBL" id="KZP08671.1"/>
    </source>
</evidence>
<feature type="region of interest" description="Disordered" evidence="1">
    <location>
        <begin position="207"/>
        <end position="285"/>
    </location>
</feature>
<name>A0A165XLK1_9AGAM</name>
<feature type="region of interest" description="Disordered" evidence="1">
    <location>
        <begin position="326"/>
        <end position="350"/>
    </location>
</feature>
<keyword evidence="3" id="KW-1185">Reference proteome</keyword>
<proteinExistence type="predicted"/>
<feature type="compositionally biased region" description="Polar residues" evidence="1">
    <location>
        <begin position="232"/>
        <end position="261"/>
    </location>
</feature>